<dbReference type="PANTHER" id="PTHR44085:SF2">
    <property type="entry name" value="SEPIAPTERIN REDUCTASE"/>
    <property type="match status" value="1"/>
</dbReference>
<dbReference type="PROSITE" id="PS00061">
    <property type="entry name" value="ADH_SHORT"/>
    <property type="match status" value="1"/>
</dbReference>
<evidence type="ECO:0000313" key="5">
    <source>
        <dbReference type="EMBL" id="ELR71627.1"/>
    </source>
</evidence>
<dbReference type="Pfam" id="PF00106">
    <property type="entry name" value="adh_short"/>
    <property type="match status" value="1"/>
</dbReference>
<dbReference type="PRINTS" id="PR00081">
    <property type="entry name" value="GDHRDH"/>
</dbReference>
<evidence type="ECO:0000256" key="4">
    <source>
        <dbReference type="ARBA" id="ARBA00023002"/>
    </source>
</evidence>
<dbReference type="GO" id="GO:0004757">
    <property type="term" value="F:sepiapterin reductase (NADP+) activity"/>
    <property type="evidence" value="ECO:0007669"/>
    <property type="project" value="TreeGrafter"/>
</dbReference>
<dbReference type="EMBL" id="AMZN01000036">
    <property type="protein sequence ID" value="ELR71627.1"/>
    <property type="molecule type" value="Genomic_DNA"/>
</dbReference>
<comment type="caution">
    <text evidence="5">The sequence shown here is derived from an EMBL/GenBank/DDBJ whole genome shotgun (WGS) entry which is preliminary data.</text>
</comment>
<dbReference type="PANTHER" id="PTHR44085">
    <property type="entry name" value="SEPIAPTERIN REDUCTASE"/>
    <property type="match status" value="1"/>
</dbReference>
<dbReference type="InterPro" id="IPR020904">
    <property type="entry name" value="Sc_DH/Rdtase_CS"/>
</dbReference>
<reference evidence="5 6" key="1">
    <citation type="submission" date="2012-12" db="EMBL/GenBank/DDBJ databases">
        <title>Genome assembly of Fulvivirga imtechensis AK7.</title>
        <authorList>
            <person name="Nupur N."/>
            <person name="Khatri I."/>
            <person name="Kumar R."/>
            <person name="Subramanian S."/>
            <person name="Pinnaka A."/>
        </authorList>
    </citation>
    <scope>NUCLEOTIDE SEQUENCE [LARGE SCALE GENOMIC DNA]</scope>
    <source>
        <strain evidence="5 6">AK7</strain>
    </source>
</reference>
<dbReference type="SUPFAM" id="SSF51735">
    <property type="entry name" value="NAD(P)-binding Rossmann-fold domains"/>
    <property type="match status" value="1"/>
</dbReference>
<evidence type="ECO:0000256" key="3">
    <source>
        <dbReference type="ARBA" id="ARBA00022857"/>
    </source>
</evidence>
<dbReference type="Proteomes" id="UP000011135">
    <property type="component" value="Unassembled WGS sequence"/>
</dbReference>
<sequence>MHVYIITGASRGLGEAVAAKLLGPHNHVVGISRTKSYDLWEYAKKFGYRLSHVPCNLGSAWYEVERAIYDAFAAIDINDASSITLINNAATIEPIKPIDKCSSQDVASAFALNALAPFILTARFIEKTTDLRIEKRVINISSGASRKGYSGLSCYGSAKAALNQFTQSVASEQENCSYPVRMILFEPYKMDTAMQAKIRSVKKTDFPQVKKFKKAKKVGKLNSAGQVAEEIMRLLFEKGQLVNS</sequence>
<evidence type="ECO:0000256" key="1">
    <source>
        <dbReference type="ARBA" id="ARBA00004496"/>
    </source>
</evidence>
<dbReference type="RefSeq" id="WP_009579843.1">
    <property type="nucleotide sequence ID" value="NZ_AMZN01000036.1"/>
</dbReference>
<name>L8JWN9_9BACT</name>
<dbReference type="eggNOG" id="COG1028">
    <property type="taxonomic scope" value="Bacteria"/>
</dbReference>
<comment type="subcellular location">
    <subcellularLocation>
        <location evidence="1">Cytoplasm</location>
    </subcellularLocation>
</comment>
<protein>
    <submittedName>
        <fullName evidence="5">Oxidoreductase, short-chain dehydrogenase/reductase family</fullName>
    </submittedName>
</protein>
<keyword evidence="4" id="KW-0560">Oxidoreductase</keyword>
<dbReference type="Gene3D" id="3.40.50.720">
    <property type="entry name" value="NAD(P)-binding Rossmann-like Domain"/>
    <property type="match status" value="1"/>
</dbReference>
<gene>
    <name evidence="5" type="ORF">C900_02435</name>
</gene>
<evidence type="ECO:0000256" key="2">
    <source>
        <dbReference type="ARBA" id="ARBA00022490"/>
    </source>
</evidence>
<dbReference type="GO" id="GO:0006729">
    <property type="term" value="P:tetrahydrobiopterin biosynthetic process"/>
    <property type="evidence" value="ECO:0007669"/>
    <property type="project" value="TreeGrafter"/>
</dbReference>
<evidence type="ECO:0000313" key="6">
    <source>
        <dbReference type="Proteomes" id="UP000011135"/>
    </source>
</evidence>
<dbReference type="InterPro" id="IPR051721">
    <property type="entry name" value="Biopterin_syn/organic_redct"/>
</dbReference>
<dbReference type="AlphaFoldDB" id="L8JWN9"/>
<organism evidence="5 6">
    <name type="scientific">Fulvivirga imtechensis AK7</name>
    <dbReference type="NCBI Taxonomy" id="1237149"/>
    <lineage>
        <taxon>Bacteria</taxon>
        <taxon>Pseudomonadati</taxon>
        <taxon>Bacteroidota</taxon>
        <taxon>Cytophagia</taxon>
        <taxon>Cytophagales</taxon>
        <taxon>Fulvivirgaceae</taxon>
        <taxon>Fulvivirga</taxon>
    </lineage>
</organism>
<accession>L8JWN9</accession>
<proteinExistence type="predicted"/>
<dbReference type="InterPro" id="IPR002347">
    <property type="entry name" value="SDR_fam"/>
</dbReference>
<keyword evidence="6" id="KW-1185">Reference proteome</keyword>
<keyword evidence="2" id="KW-0963">Cytoplasm</keyword>
<dbReference type="InterPro" id="IPR036291">
    <property type="entry name" value="NAD(P)-bd_dom_sf"/>
</dbReference>
<keyword evidence="3" id="KW-0521">NADP</keyword>
<dbReference type="STRING" id="1237149.C900_02435"/>
<dbReference type="GO" id="GO:0005737">
    <property type="term" value="C:cytoplasm"/>
    <property type="evidence" value="ECO:0007669"/>
    <property type="project" value="UniProtKB-SubCell"/>
</dbReference>
<dbReference type="OrthoDB" id="9794387at2"/>